<dbReference type="Gramene" id="OE9A107147T1">
    <property type="protein sequence ID" value="OE9A107147C1"/>
    <property type="gene ID" value="OE9A107147"/>
</dbReference>
<dbReference type="InterPro" id="IPR038765">
    <property type="entry name" value="Papain-like_cys_pep_sf"/>
</dbReference>
<sequence>MSIITYDEMNGQSLRSHDEMMSMYESWLVKHRKSYNTLGEKNSVANRSYKLGLNLFDDLTNEEYRYIYLGVKTDARKTKSDRYKPKDGNNLPKSIGWRDKGAVAPVKDQGRCGLNFFLK</sequence>
<comment type="caution">
    <text evidence="2">The sequence shown here is derived from an EMBL/GenBank/DDBJ whole genome shotgun (WGS) entry which is preliminary data.</text>
</comment>
<protein>
    <submittedName>
        <fullName evidence="2">Low-temperature-induced cysteine ase-like</fullName>
    </submittedName>
</protein>
<dbReference type="SMART" id="SM00848">
    <property type="entry name" value="Inhibitor_I29"/>
    <property type="match status" value="1"/>
</dbReference>
<dbReference type="Gene3D" id="3.90.70.10">
    <property type="entry name" value="Cysteine proteinases"/>
    <property type="match status" value="1"/>
</dbReference>
<dbReference type="EMBL" id="CACTIH010000181">
    <property type="protein sequence ID" value="CAA2956259.1"/>
    <property type="molecule type" value="Genomic_DNA"/>
</dbReference>
<keyword evidence="3" id="KW-1185">Reference proteome</keyword>
<accession>A0A8S0PV18</accession>
<name>A0A8S0PV18_OLEEU</name>
<evidence type="ECO:0000313" key="3">
    <source>
        <dbReference type="Proteomes" id="UP000594638"/>
    </source>
</evidence>
<evidence type="ECO:0000313" key="2">
    <source>
        <dbReference type="EMBL" id="CAA2956259.1"/>
    </source>
</evidence>
<dbReference type="Proteomes" id="UP000594638">
    <property type="component" value="Unassembled WGS sequence"/>
</dbReference>
<dbReference type="AlphaFoldDB" id="A0A8S0PV18"/>
<dbReference type="InterPro" id="IPR013201">
    <property type="entry name" value="Prot_inhib_I29"/>
</dbReference>
<evidence type="ECO:0000259" key="1">
    <source>
        <dbReference type="SMART" id="SM00848"/>
    </source>
</evidence>
<dbReference type="OrthoDB" id="615630at2759"/>
<dbReference type="SUPFAM" id="SSF54001">
    <property type="entry name" value="Cysteine proteinases"/>
    <property type="match status" value="1"/>
</dbReference>
<organism evidence="2 3">
    <name type="scientific">Olea europaea subsp. europaea</name>
    <dbReference type="NCBI Taxonomy" id="158383"/>
    <lineage>
        <taxon>Eukaryota</taxon>
        <taxon>Viridiplantae</taxon>
        <taxon>Streptophyta</taxon>
        <taxon>Embryophyta</taxon>
        <taxon>Tracheophyta</taxon>
        <taxon>Spermatophyta</taxon>
        <taxon>Magnoliopsida</taxon>
        <taxon>eudicotyledons</taxon>
        <taxon>Gunneridae</taxon>
        <taxon>Pentapetalae</taxon>
        <taxon>asterids</taxon>
        <taxon>lamiids</taxon>
        <taxon>Lamiales</taxon>
        <taxon>Oleaceae</taxon>
        <taxon>Oleeae</taxon>
        <taxon>Olea</taxon>
    </lineage>
</organism>
<feature type="domain" description="Cathepsin propeptide inhibitor" evidence="1">
    <location>
        <begin position="24"/>
        <end position="64"/>
    </location>
</feature>
<reference evidence="2 3" key="1">
    <citation type="submission" date="2019-12" db="EMBL/GenBank/DDBJ databases">
        <authorList>
            <person name="Alioto T."/>
            <person name="Alioto T."/>
            <person name="Gomez Garrido J."/>
        </authorList>
    </citation>
    <scope>NUCLEOTIDE SEQUENCE [LARGE SCALE GENOMIC DNA]</scope>
</reference>
<proteinExistence type="predicted"/>
<gene>
    <name evidence="2" type="ORF">OLEA9_A107147</name>
</gene>